<reference evidence="2" key="2">
    <citation type="submission" date="2020-08" db="EMBL/GenBank/DDBJ databases">
        <title>Plant Genome Project.</title>
        <authorList>
            <person name="Zhang R.-G."/>
        </authorList>
    </citation>
    <scope>NUCLEOTIDE SEQUENCE</scope>
    <source>
        <strain evidence="2">Huo1</strain>
        <tissue evidence="2">Leaf</tissue>
    </source>
</reference>
<dbReference type="EMBL" id="PNBA02000001">
    <property type="protein sequence ID" value="KAG6436760.1"/>
    <property type="molecule type" value="Genomic_DNA"/>
</dbReference>
<proteinExistence type="predicted"/>
<feature type="region of interest" description="Disordered" evidence="1">
    <location>
        <begin position="1"/>
        <end position="28"/>
    </location>
</feature>
<gene>
    <name evidence="2" type="ORF">SASPL_101662</name>
</gene>
<organism evidence="2">
    <name type="scientific">Salvia splendens</name>
    <name type="common">Scarlet sage</name>
    <dbReference type="NCBI Taxonomy" id="180675"/>
    <lineage>
        <taxon>Eukaryota</taxon>
        <taxon>Viridiplantae</taxon>
        <taxon>Streptophyta</taxon>
        <taxon>Embryophyta</taxon>
        <taxon>Tracheophyta</taxon>
        <taxon>Spermatophyta</taxon>
        <taxon>Magnoliopsida</taxon>
        <taxon>eudicotyledons</taxon>
        <taxon>Gunneridae</taxon>
        <taxon>Pentapetalae</taxon>
        <taxon>asterids</taxon>
        <taxon>lamiids</taxon>
        <taxon>Lamiales</taxon>
        <taxon>Lamiaceae</taxon>
        <taxon>Nepetoideae</taxon>
        <taxon>Mentheae</taxon>
        <taxon>Salviinae</taxon>
        <taxon>Salvia</taxon>
        <taxon>Salvia subgen. Calosphace</taxon>
        <taxon>core Calosphace</taxon>
    </lineage>
</organism>
<evidence type="ECO:0000313" key="3">
    <source>
        <dbReference type="Proteomes" id="UP000298416"/>
    </source>
</evidence>
<reference evidence="2" key="1">
    <citation type="submission" date="2018-01" db="EMBL/GenBank/DDBJ databases">
        <authorList>
            <person name="Mao J.F."/>
        </authorList>
    </citation>
    <scope>NUCLEOTIDE SEQUENCE</scope>
    <source>
        <strain evidence="2">Huo1</strain>
        <tissue evidence="2">Leaf</tissue>
    </source>
</reference>
<accession>A0A8X8YV93</accession>
<keyword evidence="3" id="KW-1185">Reference proteome</keyword>
<feature type="compositionally biased region" description="Polar residues" evidence="1">
    <location>
        <begin position="1"/>
        <end position="17"/>
    </location>
</feature>
<name>A0A8X8YV93_SALSN</name>
<dbReference type="AlphaFoldDB" id="A0A8X8YV93"/>
<sequence length="102" mass="11359">MVRGLGSQSQGTCTFGSPGQKFRKGERSRRMWTLREEEILASTLLELVHVVGNPTTVLEPSIYRKSKIAFVQNSQTKTLGGIRMSNQRFTLGKKATVVFVIS</sequence>
<evidence type="ECO:0000256" key="1">
    <source>
        <dbReference type="SAM" id="MobiDB-lite"/>
    </source>
</evidence>
<comment type="caution">
    <text evidence="2">The sequence shown here is derived from an EMBL/GenBank/DDBJ whole genome shotgun (WGS) entry which is preliminary data.</text>
</comment>
<evidence type="ECO:0000313" key="2">
    <source>
        <dbReference type="EMBL" id="KAG6436760.1"/>
    </source>
</evidence>
<dbReference type="Proteomes" id="UP000298416">
    <property type="component" value="Unassembled WGS sequence"/>
</dbReference>
<protein>
    <submittedName>
        <fullName evidence="2">Uncharacterized protein</fullName>
    </submittedName>
</protein>